<organism evidence="1 2">
    <name type="scientific">Brevundimonas aurifodinae</name>
    <dbReference type="NCBI Taxonomy" id="1508312"/>
    <lineage>
        <taxon>Bacteria</taxon>
        <taxon>Pseudomonadati</taxon>
        <taxon>Pseudomonadota</taxon>
        <taxon>Alphaproteobacteria</taxon>
        <taxon>Caulobacterales</taxon>
        <taxon>Caulobacteraceae</taxon>
        <taxon>Brevundimonas</taxon>
    </lineage>
</organism>
<dbReference type="GO" id="GO:0016740">
    <property type="term" value="F:transferase activity"/>
    <property type="evidence" value="ECO:0007669"/>
    <property type="project" value="UniProtKB-KW"/>
</dbReference>
<dbReference type="Proteomes" id="UP001445732">
    <property type="component" value="Unassembled WGS sequence"/>
</dbReference>
<gene>
    <name evidence="1" type="ORF">ABN401_02850</name>
</gene>
<comment type="caution">
    <text evidence="1">The sequence shown here is derived from an EMBL/GenBank/DDBJ whole genome shotgun (WGS) entry which is preliminary data.</text>
</comment>
<keyword evidence="1" id="KW-0808">Transferase</keyword>
<dbReference type="InterPro" id="IPR014942">
    <property type="entry name" value="AbiEii"/>
</dbReference>
<accession>A0ABV1NJZ1</accession>
<dbReference type="Pfam" id="PF08843">
    <property type="entry name" value="AbiEii"/>
    <property type="match status" value="1"/>
</dbReference>
<proteinExistence type="predicted"/>
<evidence type="ECO:0000313" key="1">
    <source>
        <dbReference type="EMBL" id="MEQ7154148.1"/>
    </source>
</evidence>
<evidence type="ECO:0000313" key="2">
    <source>
        <dbReference type="Proteomes" id="UP001445732"/>
    </source>
</evidence>
<sequence length="306" mass="34496">MTRRPVRNVAASVRDRLTARARLRREDVQLVFLRYAIERLLYRLSVSNHHYRFILKGAMLFAQWAPTPHRPSGDLDLLGLGDSTPDVVRDIFREVVAIPVEDDGVLFLPDTVVAEIARPDAEYSGVSVDVSAEINGAKLKVHIDIGYGDAITPAAVQIEYPSLLDQPRAKLLAYPRETVVAEKFQAMVELGMANTRLKDFFDLWAIANTFEFDGETLAEALARTFDRRDTALPTSDPLAFTPAFAERKQREWTAFLDRTDIAMASKSLPETQALIATFVLPPVLARARNEPFVRRWAPDDGWMETR</sequence>
<dbReference type="RefSeq" id="WP_349683327.1">
    <property type="nucleotide sequence ID" value="NZ_JBEGDD010000002.1"/>
</dbReference>
<dbReference type="EMBL" id="JBEGDD010000002">
    <property type="protein sequence ID" value="MEQ7154148.1"/>
    <property type="molecule type" value="Genomic_DNA"/>
</dbReference>
<reference evidence="1 2" key="1">
    <citation type="submission" date="2024-06" db="EMBL/GenBank/DDBJ databases">
        <title>Brevundimonas sp. C11.</title>
        <authorList>
            <person name="Maltman C."/>
        </authorList>
    </citation>
    <scope>NUCLEOTIDE SEQUENCE [LARGE SCALE GENOMIC DNA]</scope>
    <source>
        <strain evidence="1 2">C11</strain>
    </source>
</reference>
<name>A0ABV1NJZ1_9CAUL</name>
<keyword evidence="2" id="KW-1185">Reference proteome</keyword>
<protein>
    <submittedName>
        <fullName evidence="1">Nucleotidyl transferase AbiEii/AbiGii toxin family protein</fullName>
    </submittedName>
</protein>